<keyword evidence="3" id="KW-1185">Reference proteome</keyword>
<sequence>MTWLRDVLVDLAEDSPQVDLAERTIMIRDRRRRTAISLVAAAMVVVTALGATVAARLLPPGPDDAASVSDLPAKGVGPLSHAVRTYCRPESGRAPEDCRDGEWRLFARDGRTYRVPDALPSLVPGRTGLSDSPLAISRDGGKIAYYGAAEETFVVRDLASGRRTAAPAKVPREWLYSRTRLMLSADGRYVIFMKNPQFKDPGLIFDLRAGAVRELPNGWVPAGLSADGGTLTLSQYSPRSMLRTIPRLWTTSGNGTSITLAQNYEFSPLAPDGRGIAAVERYFARGFPCPRLGNLVVLDARTGVKLGSVIVQGLDAGVTSLSLRTWLGPQEVTALAESVPCNVGAYHEGPDEEAEQLDPPYRTLTAYAVNVGTGRARKLTTYTAQDFFEIVLPGAV</sequence>
<keyword evidence="1" id="KW-0472">Membrane</keyword>
<name>A0A9X2GTK6_9ACTN</name>
<evidence type="ECO:0000313" key="3">
    <source>
        <dbReference type="Proteomes" id="UP001139648"/>
    </source>
</evidence>
<organism evidence="2 3">
    <name type="scientific">Nonomuraea thailandensis</name>
    <dbReference type="NCBI Taxonomy" id="1188745"/>
    <lineage>
        <taxon>Bacteria</taxon>
        <taxon>Bacillati</taxon>
        <taxon>Actinomycetota</taxon>
        <taxon>Actinomycetes</taxon>
        <taxon>Streptosporangiales</taxon>
        <taxon>Streptosporangiaceae</taxon>
        <taxon>Nonomuraea</taxon>
    </lineage>
</organism>
<evidence type="ECO:0000256" key="1">
    <source>
        <dbReference type="SAM" id="Phobius"/>
    </source>
</evidence>
<keyword evidence="1" id="KW-0812">Transmembrane</keyword>
<proteinExistence type="predicted"/>
<gene>
    <name evidence="2" type="ORF">HD597_008551</name>
</gene>
<dbReference type="EMBL" id="JAMZEB010000002">
    <property type="protein sequence ID" value="MCP2361531.1"/>
    <property type="molecule type" value="Genomic_DNA"/>
</dbReference>
<dbReference type="Gene3D" id="2.120.10.30">
    <property type="entry name" value="TolB, C-terminal domain"/>
    <property type="match status" value="1"/>
</dbReference>
<dbReference type="AlphaFoldDB" id="A0A9X2GTK6"/>
<dbReference type="InterPro" id="IPR011042">
    <property type="entry name" value="6-blade_b-propeller_TolB-like"/>
</dbReference>
<evidence type="ECO:0000313" key="2">
    <source>
        <dbReference type="EMBL" id="MCP2361531.1"/>
    </source>
</evidence>
<dbReference type="InterPro" id="IPR011044">
    <property type="entry name" value="Quino_amine_DH_bsu"/>
</dbReference>
<reference evidence="2" key="1">
    <citation type="submission" date="2022-06" db="EMBL/GenBank/DDBJ databases">
        <title>Sequencing the genomes of 1000 actinobacteria strains.</title>
        <authorList>
            <person name="Klenk H.-P."/>
        </authorList>
    </citation>
    <scope>NUCLEOTIDE SEQUENCE</scope>
    <source>
        <strain evidence="2">DSM 46694</strain>
    </source>
</reference>
<accession>A0A9X2GTK6</accession>
<dbReference type="Proteomes" id="UP001139648">
    <property type="component" value="Unassembled WGS sequence"/>
</dbReference>
<dbReference type="SUPFAM" id="SSF50969">
    <property type="entry name" value="YVTN repeat-like/Quinoprotein amine dehydrogenase"/>
    <property type="match status" value="1"/>
</dbReference>
<keyword evidence="1" id="KW-1133">Transmembrane helix</keyword>
<dbReference type="RefSeq" id="WP_253750890.1">
    <property type="nucleotide sequence ID" value="NZ_BAABKA010000064.1"/>
</dbReference>
<protein>
    <submittedName>
        <fullName evidence="2">Uncharacterized protein</fullName>
    </submittedName>
</protein>
<feature type="transmembrane region" description="Helical" evidence="1">
    <location>
        <begin position="35"/>
        <end position="58"/>
    </location>
</feature>
<comment type="caution">
    <text evidence="2">The sequence shown here is derived from an EMBL/GenBank/DDBJ whole genome shotgun (WGS) entry which is preliminary data.</text>
</comment>